<reference evidence="2 3" key="1">
    <citation type="submission" date="2015-09" db="EMBL/GenBank/DDBJ databases">
        <title>Genome announcement of multiple Pseudomonas syringae strains.</title>
        <authorList>
            <person name="Thakur S."/>
            <person name="Wang P.W."/>
            <person name="Gong Y."/>
            <person name="Weir B.S."/>
            <person name="Guttman D.S."/>
        </authorList>
    </citation>
    <scope>NUCLEOTIDE SEQUENCE [LARGE SCALE GENOMIC DNA]</scope>
    <source>
        <strain evidence="2 3">ICMP17001</strain>
    </source>
</reference>
<dbReference type="PATRIC" id="fig|317659.3.peg.1093"/>
<keyword evidence="3" id="KW-1185">Reference proteome</keyword>
<evidence type="ECO:0000313" key="3">
    <source>
        <dbReference type="Proteomes" id="UP000051335"/>
    </source>
</evidence>
<gene>
    <name evidence="2" type="ORF">ALO75_102085</name>
</gene>
<comment type="caution">
    <text evidence="2">The sequence shown here is derived from an EMBL/GenBank/DDBJ whole genome shotgun (WGS) entry which is preliminary data.</text>
</comment>
<name>A0A0P9PSV7_9PSED</name>
<dbReference type="Proteomes" id="UP000051335">
    <property type="component" value="Unassembled WGS sequence"/>
</dbReference>
<dbReference type="AlphaFoldDB" id="A0A0P9PSV7"/>
<accession>A0A0P9PSV7</accession>
<evidence type="ECO:0000313" key="2">
    <source>
        <dbReference type="EMBL" id="KPW88333.1"/>
    </source>
</evidence>
<evidence type="ECO:0000256" key="1">
    <source>
        <dbReference type="SAM" id="MobiDB-lite"/>
    </source>
</evidence>
<proteinExistence type="predicted"/>
<feature type="region of interest" description="Disordered" evidence="1">
    <location>
        <begin position="27"/>
        <end position="49"/>
    </location>
</feature>
<organism evidence="2 3">
    <name type="scientific">Pseudomonas syringae pv. coryli</name>
    <dbReference type="NCBI Taxonomy" id="317659"/>
    <lineage>
        <taxon>Bacteria</taxon>
        <taxon>Pseudomonadati</taxon>
        <taxon>Pseudomonadota</taxon>
        <taxon>Gammaproteobacteria</taxon>
        <taxon>Pseudomonadales</taxon>
        <taxon>Pseudomonadaceae</taxon>
        <taxon>Pseudomonas</taxon>
    </lineage>
</organism>
<protein>
    <submittedName>
        <fullName evidence="2">Uncharacterized protein</fullName>
    </submittedName>
</protein>
<dbReference type="EMBL" id="LJQC01001043">
    <property type="protein sequence ID" value="KPW88333.1"/>
    <property type="molecule type" value="Genomic_DNA"/>
</dbReference>
<sequence>MIIFEAGRVQDRTGPFRGFVTPMSNTHLPFSPGTQVLEPPRNFYPQQRL</sequence>